<reference evidence="5" key="1">
    <citation type="submission" date="2019-05" db="EMBL/GenBank/DDBJ databases">
        <authorList>
            <consortium name="Pathogen Informatics"/>
        </authorList>
    </citation>
    <scope>NUCLEOTIDE SEQUENCE [LARGE SCALE GENOMIC DNA]</scope>
    <source>
        <strain evidence="5">NCTC12965</strain>
    </source>
</reference>
<name>A0A4U9VIW8_SERFO</name>
<evidence type="ECO:0000313" key="5">
    <source>
        <dbReference type="EMBL" id="VTR43221.1"/>
    </source>
</evidence>
<evidence type="ECO:0000256" key="1">
    <source>
        <dbReference type="ARBA" id="ARBA00004057"/>
    </source>
</evidence>
<accession>A0A4U9VIW8</accession>
<sequence length="45" mass="5132">MKAKTNRKARRALGMAHWTTNRIQITASACGKIWTVAKKKKIICF</sequence>
<dbReference type="InterPro" id="IPR012607">
    <property type="entry name" value="SRA-like"/>
</dbReference>
<protein>
    <recommendedName>
        <fullName evidence="3">Stationary-phase-induced ribosome-associated protein</fullName>
    </recommendedName>
    <alternativeName>
        <fullName evidence="4">30S ribosomal protein S22</fullName>
    </alternativeName>
</protein>
<evidence type="ECO:0000256" key="4">
    <source>
        <dbReference type="ARBA" id="ARBA00029685"/>
    </source>
</evidence>
<evidence type="ECO:0000256" key="3">
    <source>
        <dbReference type="ARBA" id="ARBA00018210"/>
    </source>
</evidence>
<comment type="function">
    <text evidence="1">Although this protein associates with the 30S subunit of the ribosome it is not considered to be a bona fide ribosomal protein.</text>
</comment>
<dbReference type="NCBIfam" id="NF007473">
    <property type="entry name" value="PRK10057.1"/>
    <property type="match status" value="1"/>
</dbReference>
<dbReference type="GO" id="GO:0006412">
    <property type="term" value="P:translation"/>
    <property type="evidence" value="ECO:0007669"/>
    <property type="project" value="InterPro"/>
</dbReference>
<gene>
    <name evidence="5" type="ORF">NCTC12965_04927</name>
</gene>
<dbReference type="EMBL" id="CABEEZ010000107">
    <property type="protein sequence ID" value="VTR43221.1"/>
    <property type="molecule type" value="Genomic_DNA"/>
</dbReference>
<comment type="similarity">
    <text evidence="2">Belongs to the SRA family.</text>
</comment>
<evidence type="ECO:0000256" key="2">
    <source>
        <dbReference type="ARBA" id="ARBA00005929"/>
    </source>
</evidence>
<proteinExistence type="inferred from homology"/>
<organism evidence="5">
    <name type="scientific">Serratia fonticola</name>
    <dbReference type="NCBI Taxonomy" id="47917"/>
    <lineage>
        <taxon>Bacteria</taxon>
        <taxon>Pseudomonadati</taxon>
        <taxon>Pseudomonadota</taxon>
        <taxon>Gammaproteobacteria</taxon>
        <taxon>Enterobacterales</taxon>
        <taxon>Yersiniaceae</taxon>
        <taxon>Serratia</taxon>
    </lineage>
</organism>
<dbReference type="AlphaFoldDB" id="A0A4U9VIW8"/>